<dbReference type="RefSeq" id="WP_093313917.1">
    <property type="nucleotide sequence ID" value="NZ_FNPV01000006.1"/>
</dbReference>
<dbReference type="AlphaFoldDB" id="A0A1H3PDM2"/>
<reference evidence="1 2" key="1">
    <citation type="submission" date="2016-10" db="EMBL/GenBank/DDBJ databases">
        <authorList>
            <person name="de Groot N.N."/>
        </authorList>
    </citation>
    <scope>NUCLEOTIDE SEQUENCE [LARGE SCALE GENOMIC DNA]</scope>
    <source>
        <strain evidence="1 2">APO</strain>
    </source>
</reference>
<dbReference type="EMBL" id="FNPV01000006">
    <property type="protein sequence ID" value="SDY99157.1"/>
    <property type="molecule type" value="Genomic_DNA"/>
</dbReference>
<dbReference type="Pfam" id="PF11148">
    <property type="entry name" value="DUF2922"/>
    <property type="match status" value="1"/>
</dbReference>
<sequence>MNQRLELNFVKTDGAGARISLPNPDTSLEAEAVQNAMEAMIATDVFAPGGVALAAAQSARIVTTEITELDFEV</sequence>
<dbReference type="STRING" id="159292.SAMN05192546_106154"/>
<evidence type="ECO:0000313" key="1">
    <source>
        <dbReference type="EMBL" id="SDY99157.1"/>
    </source>
</evidence>
<keyword evidence="2" id="KW-1185">Reference proteome</keyword>
<protein>
    <recommendedName>
        <fullName evidence="3">DUF2922 domain-containing protein</fullName>
    </recommendedName>
</protein>
<name>A0A1H3PDM2_9FIRM</name>
<evidence type="ECO:0008006" key="3">
    <source>
        <dbReference type="Google" id="ProtNLM"/>
    </source>
</evidence>
<organism evidence="1 2">
    <name type="scientific">Tindallia californiensis</name>
    <dbReference type="NCBI Taxonomy" id="159292"/>
    <lineage>
        <taxon>Bacteria</taxon>
        <taxon>Bacillati</taxon>
        <taxon>Bacillota</taxon>
        <taxon>Clostridia</taxon>
        <taxon>Peptostreptococcales</taxon>
        <taxon>Tindalliaceae</taxon>
        <taxon>Tindallia</taxon>
    </lineage>
</organism>
<evidence type="ECO:0000313" key="2">
    <source>
        <dbReference type="Proteomes" id="UP000199230"/>
    </source>
</evidence>
<dbReference type="Proteomes" id="UP000199230">
    <property type="component" value="Unassembled WGS sequence"/>
</dbReference>
<proteinExistence type="predicted"/>
<dbReference type="OrthoDB" id="9795264at2"/>
<dbReference type="InterPro" id="IPR021321">
    <property type="entry name" value="DUF2922"/>
</dbReference>
<accession>A0A1H3PDM2</accession>
<gene>
    <name evidence="1" type="ORF">SAMN05192546_106154</name>
</gene>